<name>A0A6A5WNV6_9PLEO</name>
<dbReference type="EMBL" id="ML977571">
    <property type="protein sequence ID" value="KAF2003620.1"/>
    <property type="molecule type" value="Genomic_DNA"/>
</dbReference>
<organism evidence="1 2">
    <name type="scientific">Amniculicola lignicola CBS 123094</name>
    <dbReference type="NCBI Taxonomy" id="1392246"/>
    <lineage>
        <taxon>Eukaryota</taxon>
        <taxon>Fungi</taxon>
        <taxon>Dikarya</taxon>
        <taxon>Ascomycota</taxon>
        <taxon>Pezizomycotina</taxon>
        <taxon>Dothideomycetes</taxon>
        <taxon>Pleosporomycetidae</taxon>
        <taxon>Pleosporales</taxon>
        <taxon>Amniculicolaceae</taxon>
        <taxon>Amniculicola</taxon>
    </lineage>
</organism>
<evidence type="ECO:0000313" key="2">
    <source>
        <dbReference type="Proteomes" id="UP000799779"/>
    </source>
</evidence>
<evidence type="ECO:0000313" key="1">
    <source>
        <dbReference type="EMBL" id="KAF2003620.1"/>
    </source>
</evidence>
<protein>
    <submittedName>
        <fullName evidence="1">Uncharacterized protein</fullName>
    </submittedName>
</protein>
<dbReference type="AlphaFoldDB" id="A0A6A5WNV6"/>
<accession>A0A6A5WNV6</accession>
<sequence>MVPTPWIGRYTALAPDYLDESDTPSGNLFKQWLRKPVFFQTAASLPSNTPNNQYLSSTPIFKHQPTELGIYLGDNEEVIRDLWKVYLRERDVRVSHIFWPVTLNNVELKKYKMNGCQGIPMCQY</sequence>
<gene>
    <name evidence="1" type="ORF">P154DRAFT_532002</name>
</gene>
<reference evidence="1" key="1">
    <citation type="journal article" date="2020" name="Stud. Mycol.">
        <title>101 Dothideomycetes genomes: a test case for predicting lifestyles and emergence of pathogens.</title>
        <authorList>
            <person name="Haridas S."/>
            <person name="Albert R."/>
            <person name="Binder M."/>
            <person name="Bloem J."/>
            <person name="Labutti K."/>
            <person name="Salamov A."/>
            <person name="Andreopoulos B."/>
            <person name="Baker S."/>
            <person name="Barry K."/>
            <person name="Bills G."/>
            <person name="Bluhm B."/>
            <person name="Cannon C."/>
            <person name="Castanera R."/>
            <person name="Culley D."/>
            <person name="Daum C."/>
            <person name="Ezra D."/>
            <person name="Gonzalez J."/>
            <person name="Henrissat B."/>
            <person name="Kuo A."/>
            <person name="Liang C."/>
            <person name="Lipzen A."/>
            <person name="Lutzoni F."/>
            <person name="Magnuson J."/>
            <person name="Mondo S."/>
            <person name="Nolan M."/>
            <person name="Ohm R."/>
            <person name="Pangilinan J."/>
            <person name="Park H.-J."/>
            <person name="Ramirez L."/>
            <person name="Alfaro M."/>
            <person name="Sun H."/>
            <person name="Tritt A."/>
            <person name="Yoshinaga Y."/>
            <person name="Zwiers L.-H."/>
            <person name="Turgeon B."/>
            <person name="Goodwin S."/>
            <person name="Spatafora J."/>
            <person name="Crous P."/>
            <person name="Grigoriev I."/>
        </authorList>
    </citation>
    <scope>NUCLEOTIDE SEQUENCE</scope>
    <source>
        <strain evidence="1">CBS 123094</strain>
    </source>
</reference>
<dbReference type="Proteomes" id="UP000799779">
    <property type="component" value="Unassembled WGS sequence"/>
</dbReference>
<proteinExistence type="predicted"/>
<keyword evidence="2" id="KW-1185">Reference proteome</keyword>